<feature type="compositionally biased region" description="Polar residues" evidence="1">
    <location>
        <begin position="101"/>
        <end position="114"/>
    </location>
</feature>
<keyword evidence="3" id="KW-1185">Reference proteome</keyword>
<proteinExistence type="predicted"/>
<gene>
    <name evidence="2" type="ORF">F5878DRAFT_662184</name>
</gene>
<comment type="caution">
    <text evidence="2">The sequence shown here is derived from an EMBL/GenBank/DDBJ whole genome shotgun (WGS) entry which is preliminary data.</text>
</comment>
<sequence>MKEDVDHIYGIIGVEPVIASSFHADWKKKSLTEKYMENTTKVLINAAVAIPEPMAEPTPVRTHHSVDELSTGFLSRYPHSPHPSPSPPIPPSPLPPPPNPGSKTNSLKNPNQNPSPAPFVSMTFPLLICSHPICSGCWNTYAMKAVPSSLQMTSYTIFVSSSPLLLNQRDMDKVVEDLTELLESPIESHLPTSDKASSAMVTDLDLACITDRRAFEFK</sequence>
<reference evidence="2" key="1">
    <citation type="submission" date="2022-08" db="EMBL/GenBank/DDBJ databases">
        <authorList>
            <consortium name="DOE Joint Genome Institute"/>
            <person name="Min B."/>
            <person name="Riley R."/>
            <person name="Sierra-Patev S."/>
            <person name="Naranjo-Ortiz M."/>
            <person name="Looney B."/>
            <person name="Konkel Z."/>
            <person name="Slot J.C."/>
            <person name="Sakamoto Y."/>
            <person name="Steenwyk J.L."/>
            <person name="Rokas A."/>
            <person name="Carro J."/>
            <person name="Camarero S."/>
            <person name="Ferreira P."/>
            <person name="Molpeceres G."/>
            <person name="Ruiz-Duenas F.J."/>
            <person name="Serrano A."/>
            <person name="Henrissat B."/>
            <person name="Drula E."/>
            <person name="Hughes K.W."/>
            <person name="Mata J.L."/>
            <person name="Ishikawa N.K."/>
            <person name="Vargas-Isla R."/>
            <person name="Ushijima S."/>
            <person name="Smith C.A."/>
            <person name="Ahrendt S."/>
            <person name="Andreopoulos W."/>
            <person name="He G."/>
            <person name="Labutti K."/>
            <person name="Lipzen A."/>
            <person name="Ng V."/>
            <person name="Sandor L."/>
            <person name="Barry K."/>
            <person name="Martinez A.T."/>
            <person name="Xiao Y."/>
            <person name="Gibbons J.G."/>
            <person name="Terashima K."/>
            <person name="Hibbett D.S."/>
            <person name="Grigoriev I.V."/>
        </authorList>
    </citation>
    <scope>NUCLEOTIDE SEQUENCE</scope>
    <source>
        <strain evidence="2">TFB9207</strain>
    </source>
</reference>
<feature type="compositionally biased region" description="Pro residues" evidence="1">
    <location>
        <begin position="80"/>
        <end position="100"/>
    </location>
</feature>
<organism evidence="2 3">
    <name type="scientific">Lentinula raphanica</name>
    <dbReference type="NCBI Taxonomy" id="153919"/>
    <lineage>
        <taxon>Eukaryota</taxon>
        <taxon>Fungi</taxon>
        <taxon>Dikarya</taxon>
        <taxon>Basidiomycota</taxon>
        <taxon>Agaricomycotina</taxon>
        <taxon>Agaricomycetes</taxon>
        <taxon>Agaricomycetidae</taxon>
        <taxon>Agaricales</taxon>
        <taxon>Marasmiineae</taxon>
        <taxon>Omphalotaceae</taxon>
        <taxon>Lentinula</taxon>
    </lineage>
</organism>
<evidence type="ECO:0000256" key="1">
    <source>
        <dbReference type="SAM" id="MobiDB-lite"/>
    </source>
</evidence>
<dbReference type="Proteomes" id="UP001163846">
    <property type="component" value="Unassembled WGS sequence"/>
</dbReference>
<evidence type="ECO:0000313" key="2">
    <source>
        <dbReference type="EMBL" id="KAJ3837320.1"/>
    </source>
</evidence>
<feature type="region of interest" description="Disordered" evidence="1">
    <location>
        <begin position="72"/>
        <end position="114"/>
    </location>
</feature>
<protein>
    <submittedName>
        <fullName evidence="2">Uncharacterized protein</fullName>
    </submittedName>
</protein>
<dbReference type="AlphaFoldDB" id="A0AA38P6Q0"/>
<evidence type="ECO:0000313" key="3">
    <source>
        <dbReference type="Proteomes" id="UP001163846"/>
    </source>
</evidence>
<accession>A0AA38P6Q0</accession>
<dbReference type="EMBL" id="MU806254">
    <property type="protein sequence ID" value="KAJ3837320.1"/>
    <property type="molecule type" value="Genomic_DNA"/>
</dbReference>
<name>A0AA38P6Q0_9AGAR</name>